<evidence type="ECO:0000313" key="1">
    <source>
        <dbReference type="EMBL" id="AOO92180.1"/>
    </source>
</evidence>
<dbReference type="EMBL" id="KX489816">
    <property type="protein sequence ID" value="AOO92180.1"/>
    <property type="molecule type" value="Genomic_DNA"/>
</dbReference>
<protein>
    <submittedName>
        <fullName evidence="1">Uncharacterized protein</fullName>
    </submittedName>
</protein>
<accession>A0A1C9I012</accession>
<name>A0A1C9I012_RHILT</name>
<organism evidence="1">
    <name type="scientific">Rhizobium leguminosarum bv. trifolii</name>
    <dbReference type="NCBI Taxonomy" id="386"/>
    <lineage>
        <taxon>Bacteria</taxon>
        <taxon>Pseudomonadati</taxon>
        <taxon>Pseudomonadota</taxon>
        <taxon>Alphaproteobacteria</taxon>
        <taxon>Hyphomicrobiales</taxon>
        <taxon>Rhizobiaceae</taxon>
        <taxon>Rhizobium/Agrobacterium group</taxon>
        <taxon>Rhizobium</taxon>
    </lineage>
</organism>
<reference evidence="1" key="2">
    <citation type="journal article" date="2016" name="Front. Microbiol.">
        <title>The Regulatory Protein RosR Affects Rhizobium leguminosarum bv. trifolii Protein Profiles, Cell Surface Properties, and Symbiosis with Clover.</title>
        <authorList>
            <person name="Rachwal K."/>
            <person name="Boguszewska A."/>
            <person name="Kopcinska J."/>
            <person name="Karas M."/>
            <person name="Tchorzewski M."/>
            <person name="Janczarek M."/>
        </authorList>
    </citation>
    <scope>NUCLEOTIDE SEQUENCE</scope>
    <source>
        <strain evidence="1">Rt24.2</strain>
    </source>
</reference>
<reference evidence="1" key="1">
    <citation type="journal article" date="2015" name="BMC Genomics">
        <title>Transcriptome profiling of a Rhizobium leguminosarum bv. trifolii rosR mutant reveals the role of the transcriptional regulator RosR in motility, synthesis of cell-surface components, and other cellular processes.</title>
        <authorList>
            <person name="Rachwal K."/>
            <person name="Matczynska E."/>
            <person name="Janczarek M."/>
        </authorList>
    </citation>
    <scope>NUCLEOTIDE SEQUENCE</scope>
    <source>
        <strain evidence="1">Rt24.2</strain>
    </source>
</reference>
<proteinExistence type="predicted"/>
<sequence>MGEWLSLTIPVATTLLTGVEPVAHSEDASSNSAETCLT</sequence>
<dbReference type="AlphaFoldDB" id="A0A1C9I012"/>